<evidence type="ECO:0000313" key="2">
    <source>
        <dbReference type="EMBL" id="KAA6319510.1"/>
    </source>
</evidence>
<reference evidence="2" key="1">
    <citation type="submission" date="2019-03" db="EMBL/GenBank/DDBJ databases">
        <title>Single cell metagenomics reveals metabolic interactions within the superorganism composed of flagellate Streblomastix strix and complex community of Bacteroidetes bacteria on its surface.</title>
        <authorList>
            <person name="Treitli S.C."/>
            <person name="Kolisko M."/>
            <person name="Husnik F."/>
            <person name="Keeling P."/>
            <person name="Hampl V."/>
        </authorList>
    </citation>
    <scope>NUCLEOTIDE SEQUENCE</scope>
    <source>
        <strain evidence="2">STM</strain>
    </source>
</reference>
<dbReference type="Pfam" id="PF14491">
    <property type="entry name" value="DUF4435"/>
    <property type="match status" value="1"/>
</dbReference>
<evidence type="ECO:0000259" key="1">
    <source>
        <dbReference type="Pfam" id="PF14491"/>
    </source>
</evidence>
<dbReference type="InterPro" id="IPR029492">
    <property type="entry name" value="DUF4435"/>
</dbReference>
<comment type="caution">
    <text evidence="2">The sequence shown here is derived from an EMBL/GenBank/DDBJ whole genome shotgun (WGS) entry which is preliminary data.</text>
</comment>
<accession>A0A5J4QEN2</accession>
<dbReference type="AlphaFoldDB" id="A0A5J4QEN2"/>
<dbReference type="EMBL" id="SNRY01003858">
    <property type="protein sequence ID" value="KAA6319510.1"/>
    <property type="molecule type" value="Genomic_DNA"/>
</dbReference>
<proteinExistence type="predicted"/>
<organism evidence="2">
    <name type="scientific">termite gut metagenome</name>
    <dbReference type="NCBI Taxonomy" id="433724"/>
    <lineage>
        <taxon>unclassified sequences</taxon>
        <taxon>metagenomes</taxon>
        <taxon>organismal metagenomes</taxon>
    </lineage>
</organism>
<protein>
    <recommendedName>
        <fullName evidence="1">DUF4435 domain-containing protein</fullName>
    </recommendedName>
</protein>
<feature type="domain" description="DUF4435" evidence="1">
    <location>
        <begin position="30"/>
        <end position="257"/>
    </location>
</feature>
<gene>
    <name evidence="2" type="ORF">EZS27_030607</name>
</gene>
<name>A0A5J4QEN2_9ZZZZ</name>
<sequence>MFEKGGNHYEQWANHYIGEAQLLKLSFCVIVEAEADVQFWGKIFLYLNLSPHFIPYSKNPAGNETTGVAQCLKFKAYASPHFVICIDSDYRYLLREEGISPDKFVFQTYTYSIENHYCHPARFNFVCKTSCSIDNEIFDFHKFSKQYSRRLFSLFLWHIYSIKHQLTYLTKSDFLQIINESHEGVPNCDIEHNAQMILDKLDKSCKDRIRTLETMYPDTDLSTIKSDLSTLGITERNILLYVRGHNVFSLTQKIGTEVTNAILNKEKSKLNQTEIAKLYEQRKPFSDKLKDWNVSNRYPEISRILDDIVKILPYNRP</sequence>